<protein>
    <submittedName>
        <fullName evidence="2">ThiF family adenylyltransferase</fullName>
    </submittedName>
</protein>
<dbReference type="CDD" id="cd00757">
    <property type="entry name" value="ThiF_MoeB_HesA_family"/>
    <property type="match status" value="1"/>
</dbReference>
<dbReference type="InterPro" id="IPR001763">
    <property type="entry name" value="Rhodanese-like_dom"/>
</dbReference>
<dbReference type="SUPFAM" id="SSF52821">
    <property type="entry name" value="Rhodanese/Cell cycle control phosphatase"/>
    <property type="match status" value="1"/>
</dbReference>
<comment type="caution">
    <text evidence="2">The sequence shown here is derived from an EMBL/GenBank/DDBJ whole genome shotgun (WGS) entry which is preliminary data.</text>
</comment>
<reference evidence="3" key="1">
    <citation type="journal article" date="2019" name="Int. J. Syst. Evol. Microbiol.">
        <title>The Global Catalogue of Microorganisms (GCM) 10K type strain sequencing project: providing services to taxonomists for standard genome sequencing and annotation.</title>
        <authorList>
            <consortium name="The Broad Institute Genomics Platform"/>
            <consortium name="The Broad Institute Genome Sequencing Center for Infectious Disease"/>
            <person name="Wu L."/>
            <person name="Ma J."/>
        </authorList>
    </citation>
    <scope>NUCLEOTIDE SEQUENCE [LARGE SCALE GENOMIC DNA]</scope>
    <source>
        <strain evidence="3">KCTC 22437</strain>
    </source>
</reference>
<gene>
    <name evidence="2" type="ORF">ACFS5N_04930</name>
</gene>
<dbReference type="InterPro" id="IPR000594">
    <property type="entry name" value="ThiF_NAD_FAD-bd"/>
</dbReference>
<proteinExistence type="predicted"/>
<keyword evidence="2" id="KW-0548">Nucleotidyltransferase</keyword>
<dbReference type="InterPro" id="IPR036873">
    <property type="entry name" value="Rhodanese-like_dom_sf"/>
</dbReference>
<sequence>MNADWLRYSCQVALPHFGETAQTRLQQANVLVVGAGGLGCPVAQYLAAAGVGTLGIADFDIVSISNLHRQVLFGPDDAGKKKAAIACAKLQTQNPSIKLIPYDVEVNADNVIALIEPYDIIVDCTDNFDTRYLINDACVMTGKPVVYGAIYQFEGQAAVWNITQPDGSKSPNYRDLFPQVNATQIPDCTDGGVLPTLAGIIGCIQANEAIKYITQTGNLLAGKVMIFDALTMQSRVIKIGKTTNTHIHSLKQSADIPSLTVAEVRQALLDNSLDLVDIRTDQERDEIDIGGVHFEADELDENMEYLTDARVKVLYCSSGKRSAEAVKYIKQQSPDAKVYSLAGGLKAWFEYVES</sequence>
<evidence type="ECO:0000313" key="3">
    <source>
        <dbReference type="Proteomes" id="UP001597557"/>
    </source>
</evidence>
<accession>A0ABW5Y8V7</accession>
<organism evidence="2 3">
    <name type="scientific">Mucilaginibacter ximonensis</name>
    <dbReference type="NCBI Taxonomy" id="538021"/>
    <lineage>
        <taxon>Bacteria</taxon>
        <taxon>Pseudomonadati</taxon>
        <taxon>Bacteroidota</taxon>
        <taxon>Sphingobacteriia</taxon>
        <taxon>Sphingobacteriales</taxon>
        <taxon>Sphingobacteriaceae</taxon>
        <taxon>Mucilaginibacter</taxon>
    </lineage>
</organism>
<dbReference type="Pfam" id="PF00581">
    <property type="entry name" value="Rhodanese"/>
    <property type="match status" value="1"/>
</dbReference>
<dbReference type="CDD" id="cd00158">
    <property type="entry name" value="RHOD"/>
    <property type="match status" value="1"/>
</dbReference>
<dbReference type="Gene3D" id="3.40.50.720">
    <property type="entry name" value="NAD(P)-binding Rossmann-like Domain"/>
    <property type="match status" value="1"/>
</dbReference>
<dbReference type="PROSITE" id="PS50206">
    <property type="entry name" value="RHODANESE_3"/>
    <property type="match status" value="1"/>
</dbReference>
<dbReference type="Gene3D" id="3.40.250.10">
    <property type="entry name" value="Rhodanese-like domain"/>
    <property type="match status" value="1"/>
</dbReference>
<dbReference type="InterPro" id="IPR035985">
    <property type="entry name" value="Ubiquitin-activating_enz"/>
</dbReference>
<dbReference type="GO" id="GO:0016779">
    <property type="term" value="F:nucleotidyltransferase activity"/>
    <property type="evidence" value="ECO:0007669"/>
    <property type="project" value="UniProtKB-KW"/>
</dbReference>
<keyword evidence="2" id="KW-0808">Transferase</keyword>
<dbReference type="SUPFAM" id="SSF69572">
    <property type="entry name" value="Activating enzymes of the ubiquitin-like proteins"/>
    <property type="match status" value="1"/>
</dbReference>
<keyword evidence="3" id="KW-1185">Reference proteome</keyword>
<feature type="domain" description="Rhodanese" evidence="1">
    <location>
        <begin position="269"/>
        <end position="353"/>
    </location>
</feature>
<dbReference type="PANTHER" id="PTHR10953:SF102">
    <property type="entry name" value="ADENYLYLTRANSFERASE AND SULFURTRANSFERASE MOCS3"/>
    <property type="match status" value="1"/>
</dbReference>
<evidence type="ECO:0000259" key="1">
    <source>
        <dbReference type="PROSITE" id="PS50206"/>
    </source>
</evidence>
<dbReference type="EMBL" id="JBHUPD010000001">
    <property type="protein sequence ID" value="MFD2871799.1"/>
    <property type="molecule type" value="Genomic_DNA"/>
</dbReference>
<name>A0ABW5Y8V7_9SPHI</name>
<dbReference type="RefSeq" id="WP_377182829.1">
    <property type="nucleotide sequence ID" value="NZ_JBHUPD010000001.1"/>
</dbReference>
<dbReference type="Proteomes" id="UP001597557">
    <property type="component" value="Unassembled WGS sequence"/>
</dbReference>
<dbReference type="PANTHER" id="PTHR10953">
    <property type="entry name" value="UBIQUITIN-ACTIVATING ENZYME E1"/>
    <property type="match status" value="1"/>
</dbReference>
<dbReference type="Pfam" id="PF00899">
    <property type="entry name" value="ThiF"/>
    <property type="match status" value="1"/>
</dbReference>
<evidence type="ECO:0000313" key="2">
    <source>
        <dbReference type="EMBL" id="MFD2871799.1"/>
    </source>
</evidence>
<dbReference type="InterPro" id="IPR045886">
    <property type="entry name" value="ThiF/MoeB/HesA"/>
</dbReference>